<reference evidence="2 3" key="1">
    <citation type="journal article" date="2018" name="bioRxiv">
        <title>Evidence of independent acquisition and adaption of ultra-small bacteria to human hosts across the highly diverse yet reduced genomes of the phylum Saccharibacteria.</title>
        <authorList>
            <person name="McLean J.S."/>
            <person name="Bor B."/>
            <person name="To T.T."/>
            <person name="Liu Q."/>
            <person name="Kearns K.A."/>
            <person name="Solden L.M."/>
            <person name="Wrighton K.C."/>
            <person name="He X."/>
            <person name="Shi W."/>
        </authorList>
    </citation>
    <scope>NUCLEOTIDE SEQUENCE [LARGE SCALE GENOMIC DNA]</scope>
    <source>
        <strain evidence="2 3">TM7_CMJM_G6_1_HOT_870</strain>
    </source>
</reference>
<protein>
    <recommendedName>
        <fullName evidence="4">TrbC/VIRB2 family protein</fullName>
    </recommendedName>
</protein>
<feature type="transmembrane region" description="Helical" evidence="1">
    <location>
        <begin position="103"/>
        <end position="125"/>
    </location>
</feature>
<reference evidence="2 3" key="2">
    <citation type="journal article" date="2020" name="Cell Rep.">
        <title>Acquisition and Adaptation of Ultra-small Parasitic Reduced Genome Bacteria to Mammalian Hosts.</title>
        <authorList>
            <person name="McLean J.S."/>
            <person name="Bor B."/>
            <person name="Kerns K.A."/>
            <person name="Liu Q."/>
            <person name="To T.T."/>
            <person name="Solden L."/>
            <person name="Hendrickson E.L."/>
            <person name="Wrighton K."/>
            <person name="Shi W."/>
            <person name="He X."/>
        </authorList>
    </citation>
    <scope>NUCLEOTIDE SEQUENCE [LARGE SCALE GENOMIC DNA]</scope>
    <source>
        <strain evidence="2 3">TM7_CMJM_G6_1_HOT_870</strain>
    </source>
</reference>
<dbReference type="InterPro" id="IPR043993">
    <property type="entry name" value="T4SS_pilin"/>
</dbReference>
<evidence type="ECO:0000256" key="1">
    <source>
        <dbReference type="SAM" id="Phobius"/>
    </source>
</evidence>
<gene>
    <name evidence="2" type="ORF">G6CMJM_00495</name>
</gene>
<evidence type="ECO:0008006" key="4">
    <source>
        <dbReference type="Google" id="ProtNLM"/>
    </source>
</evidence>
<keyword evidence="1" id="KW-0812">Transmembrane</keyword>
<dbReference type="Pfam" id="PF18895">
    <property type="entry name" value="T4SS_pilin"/>
    <property type="match status" value="1"/>
</dbReference>
<keyword evidence="1" id="KW-0472">Membrane</keyword>
<keyword evidence="3" id="KW-1185">Reference proteome</keyword>
<dbReference type="EMBL" id="PRLK01000007">
    <property type="protein sequence ID" value="RYC72474.1"/>
    <property type="molecule type" value="Genomic_DNA"/>
</dbReference>
<keyword evidence="1" id="KW-1133">Transmembrane helix</keyword>
<evidence type="ECO:0000313" key="2">
    <source>
        <dbReference type="EMBL" id="RYC72474.1"/>
    </source>
</evidence>
<comment type="caution">
    <text evidence="2">The sequence shown here is derived from an EMBL/GenBank/DDBJ whole genome shotgun (WGS) entry which is preliminary data.</text>
</comment>
<name>A0ABY0FKB6_9BACT</name>
<sequence>MNIKKVILFITTISMLFSFIPFKAYAEESKSVNLLSEKCKYVTADKSGVCSDNGKEATSVAAKVINTLFYIVGIAAVVIIIYSGILFILASGDPGKIATAKRGLIYACIGLVVALMSYAIVNFVVNATDKK</sequence>
<dbReference type="Proteomes" id="UP001190925">
    <property type="component" value="Unassembled WGS sequence"/>
</dbReference>
<accession>A0ABY0FKB6</accession>
<dbReference type="RefSeq" id="WP_129718896.1">
    <property type="nucleotide sequence ID" value="NZ_PRLK01000007.1"/>
</dbReference>
<proteinExistence type="predicted"/>
<evidence type="ECO:0000313" key="3">
    <source>
        <dbReference type="Proteomes" id="UP001190925"/>
    </source>
</evidence>
<feature type="transmembrane region" description="Helical" evidence="1">
    <location>
        <begin position="68"/>
        <end position="91"/>
    </location>
</feature>
<organism evidence="2 3">
    <name type="scientific">Candidatus Nanogingivalis gingivitcus</name>
    <dbReference type="NCBI Taxonomy" id="2171992"/>
    <lineage>
        <taxon>Bacteria</taxon>
        <taxon>Candidatus Saccharimonadota</taxon>
        <taxon>Candidatus Nanosyncoccalia</taxon>
        <taxon>Candidatus Nanogingivales</taxon>
        <taxon>Candidatus Nanogingivalaceae</taxon>
        <taxon>Candidatus Nanogingivalis</taxon>
    </lineage>
</organism>